<dbReference type="GO" id="GO:0016491">
    <property type="term" value="F:oxidoreductase activity"/>
    <property type="evidence" value="ECO:0007669"/>
    <property type="project" value="InterPro"/>
</dbReference>
<proteinExistence type="inferred from homology"/>
<name>A0A9P8LGU3_9PEZI</name>
<dbReference type="PANTHER" id="PTHR34598">
    <property type="entry name" value="BLL6449 PROTEIN"/>
    <property type="match status" value="1"/>
</dbReference>
<evidence type="ECO:0000313" key="3">
    <source>
        <dbReference type="Proteomes" id="UP000750711"/>
    </source>
</evidence>
<keyword evidence="3" id="KW-1185">Reference proteome</keyword>
<comment type="caution">
    <text evidence="2">The sequence shown here is derived from an EMBL/GenBank/DDBJ whole genome shotgun (WGS) entry which is preliminary data.</text>
</comment>
<dbReference type="Proteomes" id="UP000750711">
    <property type="component" value="Unassembled WGS sequence"/>
</dbReference>
<reference evidence="2" key="1">
    <citation type="submission" date="2021-03" db="EMBL/GenBank/DDBJ databases">
        <title>Comparative genomics and phylogenomic investigation of the class Geoglossomycetes provide insights into ecological specialization and systematics.</title>
        <authorList>
            <person name="Melie T."/>
            <person name="Pirro S."/>
            <person name="Miller A.N."/>
            <person name="Quandt A."/>
        </authorList>
    </citation>
    <scope>NUCLEOTIDE SEQUENCE</scope>
    <source>
        <strain evidence="2">CAQ_001_2017</strain>
    </source>
</reference>
<sequence>MSDALPSKHLCGPQTLKATSNVNSTFIAQIGYLDPLPLYRTEKPFMCTIPMWYVPNARQTNFSSTLHTCEIKDIRGAEFEFQLDVHGFQIEHYSTEMSAIDFDKENVIREKYYEECKRFLCNRFGAEKVFIFDYMVSAESFGTRKTWLERDSK</sequence>
<dbReference type="AlphaFoldDB" id="A0A9P8LGU3"/>
<accession>A0A9P8LGU3</accession>
<protein>
    <submittedName>
        <fullName evidence="2">Uncharacterized protein</fullName>
    </submittedName>
</protein>
<organism evidence="2 3">
    <name type="scientific">Trichoglossum hirsutum</name>
    <dbReference type="NCBI Taxonomy" id="265104"/>
    <lineage>
        <taxon>Eukaryota</taxon>
        <taxon>Fungi</taxon>
        <taxon>Dikarya</taxon>
        <taxon>Ascomycota</taxon>
        <taxon>Pezizomycotina</taxon>
        <taxon>Geoglossomycetes</taxon>
        <taxon>Geoglossales</taxon>
        <taxon>Geoglossaceae</taxon>
        <taxon>Trichoglossum</taxon>
    </lineage>
</organism>
<evidence type="ECO:0000313" key="2">
    <source>
        <dbReference type="EMBL" id="KAH0564994.1"/>
    </source>
</evidence>
<dbReference type="EMBL" id="JAGHQM010000150">
    <property type="protein sequence ID" value="KAH0564994.1"/>
    <property type="molecule type" value="Genomic_DNA"/>
</dbReference>
<gene>
    <name evidence="2" type="ORF">GP486_001609</name>
</gene>
<evidence type="ECO:0000256" key="1">
    <source>
        <dbReference type="ARBA" id="ARBA00023604"/>
    </source>
</evidence>
<dbReference type="PANTHER" id="PTHR34598:SF3">
    <property type="entry name" value="OXIDOREDUCTASE AN1597"/>
    <property type="match status" value="1"/>
</dbReference>
<dbReference type="InterPro" id="IPR044053">
    <property type="entry name" value="AsaB-like"/>
</dbReference>
<comment type="similarity">
    <text evidence="1">Belongs to the asaB hydroxylase/desaturase family.</text>
</comment>